<sequence length="305" mass="34322">MGSFNLQFLYCIIIIALGYLLKRGGIIKEKDGEGLSRIIFNITLPTLIIVTFHDIKIETSLFLLILMGFLYGIFIGFIALFLFRKKQRNIKGMLGMMVPGFNIGLFAYPLVEVIFGKEGLTYFGMFDVGNAFIVFGLSYLIGSFYSKEDVKLDPKTVVIKLSKSIPLMTYIIVVIVNLIELRIPSTILNVAEIISAANMPLSLLLLGIYLNFTFDKSYIKLMVQFLGVRYGIGLVIGISCFFLLPFDDMFKYTLLMGFLLPTSVSVLPYSVEFEYDQKFVGTLSNITIILSFVILWVLANLLISP</sequence>
<proteinExistence type="predicted"/>
<name>A0ABW5BY59_9BACI</name>
<dbReference type="RefSeq" id="WP_247343468.1">
    <property type="nucleotide sequence ID" value="NZ_CP095550.1"/>
</dbReference>
<protein>
    <submittedName>
        <fullName evidence="8">AEC family transporter</fullName>
    </submittedName>
</protein>
<feature type="transmembrane region" description="Helical" evidence="7">
    <location>
        <begin position="193"/>
        <end position="214"/>
    </location>
</feature>
<dbReference type="Pfam" id="PF03547">
    <property type="entry name" value="Mem_trans"/>
    <property type="match status" value="1"/>
</dbReference>
<keyword evidence="9" id="KW-1185">Reference proteome</keyword>
<organism evidence="8 9">
    <name type="scientific">Metabacillus endolithicus</name>
    <dbReference type="NCBI Taxonomy" id="1535204"/>
    <lineage>
        <taxon>Bacteria</taxon>
        <taxon>Bacillati</taxon>
        <taxon>Bacillota</taxon>
        <taxon>Bacilli</taxon>
        <taxon>Bacillales</taxon>
        <taxon>Bacillaceae</taxon>
        <taxon>Metabacillus</taxon>
    </lineage>
</organism>
<evidence type="ECO:0000256" key="6">
    <source>
        <dbReference type="ARBA" id="ARBA00023136"/>
    </source>
</evidence>
<keyword evidence="3" id="KW-1003">Cell membrane</keyword>
<keyword evidence="4 7" id="KW-0812">Transmembrane</keyword>
<dbReference type="PANTHER" id="PTHR36838:SF3">
    <property type="entry name" value="TRANSPORTER AUXIN EFFLUX CARRIER EC FAMILY"/>
    <property type="match status" value="1"/>
</dbReference>
<evidence type="ECO:0000256" key="2">
    <source>
        <dbReference type="ARBA" id="ARBA00022448"/>
    </source>
</evidence>
<evidence type="ECO:0000256" key="3">
    <source>
        <dbReference type="ARBA" id="ARBA00022475"/>
    </source>
</evidence>
<feature type="transmembrane region" description="Helical" evidence="7">
    <location>
        <begin position="123"/>
        <end position="146"/>
    </location>
</feature>
<dbReference type="Proteomes" id="UP001597318">
    <property type="component" value="Unassembled WGS sequence"/>
</dbReference>
<evidence type="ECO:0000256" key="5">
    <source>
        <dbReference type="ARBA" id="ARBA00022989"/>
    </source>
</evidence>
<evidence type="ECO:0000313" key="8">
    <source>
        <dbReference type="EMBL" id="MFD2214546.1"/>
    </source>
</evidence>
<feature type="transmembrane region" description="Helical" evidence="7">
    <location>
        <begin position="283"/>
        <end position="303"/>
    </location>
</feature>
<reference evidence="9" key="1">
    <citation type="journal article" date="2019" name="Int. J. Syst. Evol. Microbiol.">
        <title>The Global Catalogue of Microorganisms (GCM) 10K type strain sequencing project: providing services to taxonomists for standard genome sequencing and annotation.</title>
        <authorList>
            <consortium name="The Broad Institute Genomics Platform"/>
            <consortium name="The Broad Institute Genome Sequencing Center for Infectious Disease"/>
            <person name="Wu L."/>
            <person name="Ma J."/>
        </authorList>
    </citation>
    <scope>NUCLEOTIDE SEQUENCE [LARGE SCALE GENOMIC DNA]</scope>
    <source>
        <strain evidence="9">CGMCC 1.15474</strain>
    </source>
</reference>
<comment type="subcellular location">
    <subcellularLocation>
        <location evidence="1">Membrane</location>
        <topology evidence="1">Multi-pass membrane protein</topology>
    </subcellularLocation>
</comment>
<evidence type="ECO:0000256" key="7">
    <source>
        <dbReference type="SAM" id="Phobius"/>
    </source>
</evidence>
<feature type="transmembrane region" description="Helical" evidence="7">
    <location>
        <begin position="34"/>
        <end position="55"/>
    </location>
</feature>
<evidence type="ECO:0000256" key="4">
    <source>
        <dbReference type="ARBA" id="ARBA00022692"/>
    </source>
</evidence>
<keyword evidence="6 7" id="KW-0472">Membrane</keyword>
<feature type="transmembrane region" description="Helical" evidence="7">
    <location>
        <begin position="61"/>
        <end position="82"/>
    </location>
</feature>
<feature type="transmembrane region" description="Helical" evidence="7">
    <location>
        <begin position="167"/>
        <end position="187"/>
    </location>
</feature>
<accession>A0ABW5BY59</accession>
<dbReference type="PANTHER" id="PTHR36838">
    <property type="entry name" value="AUXIN EFFLUX CARRIER FAMILY PROTEIN"/>
    <property type="match status" value="1"/>
</dbReference>
<comment type="caution">
    <text evidence="8">The sequence shown here is derived from an EMBL/GenBank/DDBJ whole genome shotgun (WGS) entry which is preliminary data.</text>
</comment>
<dbReference type="EMBL" id="JBHUIK010000002">
    <property type="protein sequence ID" value="MFD2214546.1"/>
    <property type="molecule type" value="Genomic_DNA"/>
</dbReference>
<evidence type="ECO:0000313" key="9">
    <source>
        <dbReference type="Proteomes" id="UP001597318"/>
    </source>
</evidence>
<keyword evidence="2" id="KW-0813">Transport</keyword>
<feature type="transmembrane region" description="Helical" evidence="7">
    <location>
        <begin position="226"/>
        <end position="246"/>
    </location>
</feature>
<gene>
    <name evidence="8" type="ORF">ACFSKK_12715</name>
</gene>
<feature type="transmembrane region" description="Helical" evidence="7">
    <location>
        <begin position="6"/>
        <end position="22"/>
    </location>
</feature>
<feature type="transmembrane region" description="Helical" evidence="7">
    <location>
        <begin position="94"/>
        <end position="111"/>
    </location>
</feature>
<dbReference type="InterPro" id="IPR004776">
    <property type="entry name" value="Mem_transp_PIN-like"/>
</dbReference>
<keyword evidence="5 7" id="KW-1133">Transmembrane helix</keyword>
<evidence type="ECO:0000256" key="1">
    <source>
        <dbReference type="ARBA" id="ARBA00004141"/>
    </source>
</evidence>